<feature type="compositionally biased region" description="Gly residues" evidence="1">
    <location>
        <begin position="326"/>
        <end position="335"/>
    </location>
</feature>
<gene>
    <name evidence="2" type="ORF">L198_01434</name>
</gene>
<dbReference type="GeneID" id="30190647"/>
<dbReference type="OrthoDB" id="69928at2759"/>
<proteinExistence type="predicted"/>
<evidence type="ECO:0000256" key="1">
    <source>
        <dbReference type="SAM" id="MobiDB-lite"/>
    </source>
</evidence>
<feature type="compositionally biased region" description="Low complexity" evidence="1">
    <location>
        <begin position="419"/>
        <end position="428"/>
    </location>
</feature>
<feature type="compositionally biased region" description="Basic and acidic residues" evidence="1">
    <location>
        <begin position="601"/>
        <end position="617"/>
    </location>
</feature>
<organism evidence="2 3">
    <name type="scientific">Cryptococcus wingfieldii CBS 7118</name>
    <dbReference type="NCBI Taxonomy" id="1295528"/>
    <lineage>
        <taxon>Eukaryota</taxon>
        <taxon>Fungi</taxon>
        <taxon>Dikarya</taxon>
        <taxon>Basidiomycota</taxon>
        <taxon>Agaricomycotina</taxon>
        <taxon>Tremellomycetes</taxon>
        <taxon>Tremellales</taxon>
        <taxon>Cryptococcaceae</taxon>
        <taxon>Cryptococcus</taxon>
    </lineage>
</organism>
<name>A0A1E3K1X9_9TREE</name>
<accession>A0A1E3K1X9</accession>
<dbReference type="AlphaFoldDB" id="A0A1E3K1X9"/>
<dbReference type="RefSeq" id="XP_019034302.1">
    <property type="nucleotide sequence ID" value="XM_019173597.1"/>
</dbReference>
<sequence>MPEQNAARGDLATRQAALQKSLSAAYLNHQISELESKVRTANIASPAPQDYSVDAGALLNTRRDPNDDLGRPDDVELDEDLRGEEQWRVMVVDISALMWAKNAVKRLVAKGWEIVIPQEALSTLDLLKKGSTPSAVAARHAARYIEHALRFHTVLSSDPSLAIQSTTSYKRGRGVRIQRATETLPVDSMLDELAIPPMDGEENLPMWLDRVFRCVAYFKRVMDVEEKEWGTMEEGSGFDRETPPILYVGNAPVFVEVEQGRAEPTPSARDGDKNVDYTARAEGHVILQEAARFDLSLQVLRDDDVEVEAAGLGGRRPNHRGSNDRLGGGGGGRRTGGSNDRRGGRGANAGNNGNRRKEPKKELEPPKEVKILLRRQPSPADPTAARDASPDSHPSPLASPNVPDPAFPGPEIKPRDNSRSPALLARPPAASPRPALPSVNPPTQNMRQTQNRPFPARSSMGLPPRPPMGGFRPPAGTMNMARNMNPHNLGQLPHRPPLNIDQNQNNSRAGDRRGRHGGVGGSGGGGRGRVGSNTNEFVLLQRPHSFVRPIPGASTPPTTAPTPAAAAAAVPEPVQTNSNHATNKAPGSGGIRGGRGQKAPPRIDDDLLPRDQAEKKPGILLLQRPR</sequence>
<feature type="compositionally biased region" description="Polar residues" evidence="1">
    <location>
        <begin position="441"/>
        <end position="452"/>
    </location>
</feature>
<protein>
    <recommendedName>
        <fullName evidence="4">PIN domain-containing protein</fullName>
    </recommendedName>
</protein>
<reference evidence="2 3" key="1">
    <citation type="submission" date="2016-06" db="EMBL/GenBank/DDBJ databases">
        <title>Evolution of pathogenesis and genome organization in the Tremellales.</title>
        <authorList>
            <person name="Cuomo C."/>
            <person name="Litvintseva A."/>
            <person name="Heitman J."/>
            <person name="Chen Y."/>
            <person name="Sun S."/>
            <person name="Springer D."/>
            <person name="Dromer F."/>
            <person name="Young S."/>
            <person name="Zeng Q."/>
            <person name="Chapman S."/>
            <person name="Gujja S."/>
            <person name="Saif S."/>
            <person name="Birren B."/>
        </authorList>
    </citation>
    <scope>NUCLEOTIDE SEQUENCE [LARGE SCALE GENOMIC DNA]</scope>
    <source>
        <strain evidence="2 3">CBS 7118</strain>
    </source>
</reference>
<feature type="compositionally biased region" description="Basic and acidic residues" evidence="1">
    <location>
        <begin position="355"/>
        <end position="371"/>
    </location>
</feature>
<feature type="compositionally biased region" description="Gly residues" evidence="1">
    <location>
        <begin position="517"/>
        <end position="529"/>
    </location>
</feature>
<feature type="compositionally biased region" description="Gly residues" evidence="1">
    <location>
        <begin position="587"/>
        <end position="596"/>
    </location>
</feature>
<feature type="compositionally biased region" description="Low complexity" evidence="1">
    <location>
        <begin position="457"/>
        <end position="474"/>
    </location>
</feature>
<evidence type="ECO:0008006" key="4">
    <source>
        <dbReference type="Google" id="ProtNLM"/>
    </source>
</evidence>
<feature type="compositionally biased region" description="Low complexity" evidence="1">
    <location>
        <begin position="550"/>
        <end position="573"/>
    </location>
</feature>
<feature type="region of interest" description="Disordered" evidence="1">
    <location>
        <begin position="550"/>
        <end position="626"/>
    </location>
</feature>
<dbReference type="Proteomes" id="UP000094819">
    <property type="component" value="Unassembled WGS sequence"/>
</dbReference>
<feature type="region of interest" description="Disordered" evidence="1">
    <location>
        <begin position="310"/>
        <end position="532"/>
    </location>
</feature>
<keyword evidence="3" id="KW-1185">Reference proteome</keyword>
<evidence type="ECO:0000313" key="2">
    <source>
        <dbReference type="EMBL" id="ODO06202.1"/>
    </source>
</evidence>
<comment type="caution">
    <text evidence="2">The sequence shown here is derived from an EMBL/GenBank/DDBJ whole genome shotgun (WGS) entry which is preliminary data.</text>
</comment>
<dbReference type="EMBL" id="AWGH01000003">
    <property type="protein sequence ID" value="ODO06202.1"/>
    <property type="molecule type" value="Genomic_DNA"/>
</dbReference>
<dbReference type="Gene3D" id="3.40.50.1010">
    <property type="entry name" value="5'-nuclease"/>
    <property type="match status" value="1"/>
</dbReference>
<evidence type="ECO:0000313" key="3">
    <source>
        <dbReference type="Proteomes" id="UP000094819"/>
    </source>
</evidence>